<evidence type="ECO:0000256" key="8">
    <source>
        <dbReference type="ARBA" id="ARBA00022989"/>
    </source>
</evidence>
<keyword evidence="5 13" id="KW-0378">Hydrolase</keyword>
<dbReference type="InterPro" id="IPR032456">
    <property type="entry name" value="Peptidase_M48_N"/>
</dbReference>
<dbReference type="InterPro" id="IPR001915">
    <property type="entry name" value="Peptidase_M48"/>
</dbReference>
<keyword evidence="8 14" id="KW-1133">Transmembrane helix</keyword>
<protein>
    <submittedName>
        <fullName evidence="17">M48 family metallopeptidase</fullName>
    </submittedName>
</protein>
<feature type="active site" evidence="11">
    <location>
        <position position="277"/>
    </location>
</feature>
<keyword evidence="9 13" id="KW-0482">Metalloprotease</keyword>
<comment type="cofactor">
    <cofactor evidence="12 13">
        <name>Zn(2+)</name>
        <dbReference type="ChEBI" id="CHEBI:29105"/>
    </cofactor>
    <text evidence="12 13">Binds 1 zinc ion per subunit.</text>
</comment>
<comment type="caution">
    <text evidence="17">The sequence shown here is derived from an EMBL/GenBank/DDBJ whole genome shotgun (WGS) entry which is preliminary data.</text>
</comment>
<evidence type="ECO:0000256" key="11">
    <source>
        <dbReference type="PIRSR" id="PIRSR627057-1"/>
    </source>
</evidence>
<feature type="binding site" evidence="12">
    <location>
        <position position="354"/>
    </location>
    <ligand>
        <name>Zn(2+)</name>
        <dbReference type="ChEBI" id="CHEBI:29105"/>
        <note>catalytic</note>
    </ligand>
</feature>
<evidence type="ECO:0000256" key="2">
    <source>
        <dbReference type="ARBA" id="ARBA00022670"/>
    </source>
</evidence>
<evidence type="ECO:0000313" key="17">
    <source>
        <dbReference type="EMBL" id="TNJ38351.1"/>
    </source>
</evidence>
<feature type="transmembrane region" description="Helical" evidence="14">
    <location>
        <begin position="148"/>
        <end position="167"/>
    </location>
</feature>
<gene>
    <name evidence="17" type="ORF">FGF66_09280</name>
</gene>
<feature type="active site" description="Proton donor" evidence="11">
    <location>
        <position position="358"/>
    </location>
</feature>
<feature type="transmembrane region" description="Helical" evidence="14">
    <location>
        <begin position="173"/>
        <end position="193"/>
    </location>
</feature>
<evidence type="ECO:0000256" key="12">
    <source>
        <dbReference type="PIRSR" id="PIRSR627057-2"/>
    </source>
</evidence>
<dbReference type="CDD" id="cd07343">
    <property type="entry name" value="M48A_Zmpste24p_like"/>
    <property type="match status" value="1"/>
</dbReference>
<feature type="binding site" evidence="12">
    <location>
        <position position="276"/>
    </location>
    <ligand>
        <name>Zn(2+)</name>
        <dbReference type="ChEBI" id="CHEBI:29105"/>
        <note>catalytic</note>
    </ligand>
</feature>
<keyword evidence="18" id="KW-1185">Reference proteome</keyword>
<feature type="transmembrane region" description="Helical" evidence="14">
    <location>
        <begin position="62"/>
        <end position="81"/>
    </location>
</feature>
<dbReference type="Gene3D" id="3.30.2010.10">
    <property type="entry name" value="Metalloproteases ('zincins'), catalytic domain"/>
    <property type="match status" value="1"/>
</dbReference>
<dbReference type="GO" id="GO:0046872">
    <property type="term" value="F:metal ion binding"/>
    <property type="evidence" value="ECO:0007669"/>
    <property type="project" value="UniProtKB-KW"/>
</dbReference>
<name>A0A5C4S6L3_CHLTI</name>
<feature type="transmembrane region" description="Helical" evidence="14">
    <location>
        <begin position="286"/>
        <end position="304"/>
    </location>
</feature>
<evidence type="ECO:0000256" key="6">
    <source>
        <dbReference type="ARBA" id="ARBA00022824"/>
    </source>
</evidence>
<dbReference type="FunFam" id="3.30.2010.10:FF:000002">
    <property type="entry name" value="CAAX prenyl protease"/>
    <property type="match status" value="1"/>
</dbReference>
<keyword evidence="4 12" id="KW-0479">Metal-binding</keyword>
<evidence type="ECO:0000313" key="18">
    <source>
        <dbReference type="Proteomes" id="UP000308271"/>
    </source>
</evidence>
<reference evidence="17 18" key="1">
    <citation type="submission" date="2019-05" db="EMBL/GenBank/DDBJ databases">
        <title>Draft Whole-Genome sequence of the green sulfur bacterium Chlorobaculum thiosulfatiphilum DSM 249.</title>
        <authorList>
            <person name="Meyer T.E."/>
            <person name="Kyndt J.A."/>
        </authorList>
    </citation>
    <scope>NUCLEOTIDE SEQUENCE [LARGE SCALE GENOMIC DNA]</scope>
    <source>
        <strain evidence="17 18">DSM 249</strain>
    </source>
</reference>
<dbReference type="GO" id="GO:0004222">
    <property type="term" value="F:metalloendopeptidase activity"/>
    <property type="evidence" value="ECO:0007669"/>
    <property type="project" value="InterPro"/>
</dbReference>
<feature type="domain" description="Peptidase M48" evidence="15">
    <location>
        <begin position="206"/>
        <end position="411"/>
    </location>
</feature>
<evidence type="ECO:0000256" key="9">
    <source>
        <dbReference type="ARBA" id="ARBA00023049"/>
    </source>
</evidence>
<keyword evidence="2 13" id="KW-0645">Protease</keyword>
<keyword evidence="3 14" id="KW-0812">Transmembrane</keyword>
<evidence type="ECO:0000256" key="10">
    <source>
        <dbReference type="ARBA" id="ARBA00023136"/>
    </source>
</evidence>
<feature type="domain" description="CAAX prenyl protease 1 N-terminal" evidence="16">
    <location>
        <begin position="28"/>
        <end position="203"/>
    </location>
</feature>
<feature type="transmembrane region" description="Helical" evidence="14">
    <location>
        <begin position="324"/>
        <end position="345"/>
    </location>
</feature>
<proteinExistence type="inferred from homology"/>
<evidence type="ECO:0000256" key="3">
    <source>
        <dbReference type="ARBA" id="ARBA00022692"/>
    </source>
</evidence>
<evidence type="ECO:0000256" key="7">
    <source>
        <dbReference type="ARBA" id="ARBA00022833"/>
    </source>
</evidence>
<dbReference type="InterPro" id="IPR027057">
    <property type="entry name" value="CAXX_Prtase_1"/>
</dbReference>
<keyword evidence="6" id="KW-0256">Endoplasmic reticulum</keyword>
<keyword evidence="7 12" id="KW-0862">Zinc</keyword>
<feature type="transmembrane region" description="Helical" evidence="14">
    <location>
        <begin position="101"/>
        <end position="127"/>
    </location>
</feature>
<comment type="similarity">
    <text evidence="13">Belongs to the peptidase M48 family.</text>
</comment>
<evidence type="ECO:0000256" key="14">
    <source>
        <dbReference type="SAM" id="Phobius"/>
    </source>
</evidence>
<organism evidence="17 18">
    <name type="scientific">Chlorobaculum thiosulfatiphilum</name>
    <name type="common">Chlorobium limicola f.sp. thiosulfatophilum</name>
    <dbReference type="NCBI Taxonomy" id="115852"/>
    <lineage>
        <taxon>Bacteria</taxon>
        <taxon>Pseudomonadati</taxon>
        <taxon>Chlorobiota</taxon>
        <taxon>Chlorobiia</taxon>
        <taxon>Chlorobiales</taxon>
        <taxon>Chlorobiaceae</taxon>
        <taxon>Chlorobaculum</taxon>
    </lineage>
</organism>
<dbReference type="Pfam" id="PF16491">
    <property type="entry name" value="Peptidase_M48_N"/>
    <property type="match status" value="1"/>
</dbReference>
<dbReference type="OrthoDB" id="9781930at2"/>
<sequence>MTMNLYGTIILATLAGTFLIKVVADLLNLRAASPELPEAFRDVYDPADYRRSQEYLRANTKFSLISSTFDLALLLVFWFAGGFNALDQLIRAWGFDPVINGVFYVGALLLLQGFVGLPFSVYHTFVLEEKFGFNQTTPKVFAADLVKTVLLAAVIGAPVLAAILWFFQSAGALGWLWAWGGVTGFSLLLQYVAPTWIMPMFNKFEPLEDGELRKSIMDYAAEVRFPLTGIYVMDGSKRSAKGNAFFTGFGKNKRIALFDTLIKNHSTGELVAVLAHEIGHFKKKHILMSMVLSMLNLGMVFYLLSLFMNNRMLFDAFAMQQTSVYASLLFFMLLYNPVEFILSILMQMLSRRNEFEADNYAVTTYRNGALLADALKKLSRQNLSNLTPHPFNVFLNYSHPPVLQRVERIEAAARH</sequence>
<evidence type="ECO:0000259" key="16">
    <source>
        <dbReference type="Pfam" id="PF16491"/>
    </source>
</evidence>
<feature type="binding site" evidence="12">
    <location>
        <position position="280"/>
    </location>
    <ligand>
        <name>Zn(2+)</name>
        <dbReference type="ChEBI" id="CHEBI:29105"/>
        <note>catalytic</note>
    </ligand>
</feature>
<keyword evidence="10 14" id="KW-0472">Membrane</keyword>
<dbReference type="GO" id="GO:0071586">
    <property type="term" value="P:CAAX-box protein processing"/>
    <property type="evidence" value="ECO:0007669"/>
    <property type="project" value="InterPro"/>
</dbReference>
<evidence type="ECO:0000256" key="13">
    <source>
        <dbReference type="RuleBase" id="RU003983"/>
    </source>
</evidence>
<accession>A0A5C4S6L3</accession>
<evidence type="ECO:0000259" key="15">
    <source>
        <dbReference type="Pfam" id="PF01435"/>
    </source>
</evidence>
<comment type="subcellular location">
    <subcellularLocation>
        <location evidence="1">Endoplasmic reticulum membrane</location>
        <topology evidence="1">Multi-pass membrane protein</topology>
    </subcellularLocation>
</comment>
<dbReference type="Pfam" id="PF01435">
    <property type="entry name" value="Peptidase_M48"/>
    <property type="match status" value="1"/>
</dbReference>
<evidence type="ECO:0000256" key="1">
    <source>
        <dbReference type="ARBA" id="ARBA00004477"/>
    </source>
</evidence>
<dbReference type="Proteomes" id="UP000308271">
    <property type="component" value="Unassembled WGS sequence"/>
</dbReference>
<evidence type="ECO:0000256" key="4">
    <source>
        <dbReference type="ARBA" id="ARBA00022723"/>
    </source>
</evidence>
<evidence type="ECO:0000256" key="5">
    <source>
        <dbReference type="ARBA" id="ARBA00022801"/>
    </source>
</evidence>
<dbReference type="EMBL" id="VDCH01000021">
    <property type="protein sequence ID" value="TNJ38351.1"/>
    <property type="molecule type" value="Genomic_DNA"/>
</dbReference>
<dbReference type="AlphaFoldDB" id="A0A5C4S6L3"/>
<feature type="transmembrane region" description="Helical" evidence="14">
    <location>
        <begin position="6"/>
        <end position="24"/>
    </location>
</feature>
<dbReference type="PANTHER" id="PTHR10120">
    <property type="entry name" value="CAAX PRENYL PROTEASE 1"/>
    <property type="match status" value="1"/>
</dbReference>